<name>A0A0E9S336_ANGAN</name>
<dbReference type="AlphaFoldDB" id="A0A0E9S336"/>
<evidence type="ECO:0000313" key="1">
    <source>
        <dbReference type="EMBL" id="JAH35804.1"/>
    </source>
</evidence>
<reference evidence="1" key="1">
    <citation type="submission" date="2014-11" db="EMBL/GenBank/DDBJ databases">
        <authorList>
            <person name="Amaro Gonzalez C."/>
        </authorList>
    </citation>
    <scope>NUCLEOTIDE SEQUENCE</scope>
</reference>
<protein>
    <submittedName>
        <fullName evidence="1">Uncharacterized protein</fullName>
    </submittedName>
</protein>
<proteinExistence type="predicted"/>
<dbReference type="EMBL" id="GBXM01072773">
    <property type="protein sequence ID" value="JAH35804.1"/>
    <property type="molecule type" value="Transcribed_RNA"/>
</dbReference>
<accession>A0A0E9S336</accession>
<reference evidence="1" key="2">
    <citation type="journal article" date="2015" name="Fish Shellfish Immunol.">
        <title>Early steps in the European eel (Anguilla anguilla)-Vibrio vulnificus interaction in the gills: Role of the RtxA13 toxin.</title>
        <authorList>
            <person name="Callol A."/>
            <person name="Pajuelo D."/>
            <person name="Ebbesson L."/>
            <person name="Teles M."/>
            <person name="MacKenzie S."/>
            <person name="Amaro C."/>
        </authorList>
    </citation>
    <scope>NUCLEOTIDE SEQUENCE</scope>
</reference>
<sequence>MLPSNCFLPSYQKISLIQNLQLVNQVLINHLSGLL</sequence>
<organism evidence="1">
    <name type="scientific">Anguilla anguilla</name>
    <name type="common">European freshwater eel</name>
    <name type="synonym">Muraena anguilla</name>
    <dbReference type="NCBI Taxonomy" id="7936"/>
    <lineage>
        <taxon>Eukaryota</taxon>
        <taxon>Metazoa</taxon>
        <taxon>Chordata</taxon>
        <taxon>Craniata</taxon>
        <taxon>Vertebrata</taxon>
        <taxon>Euteleostomi</taxon>
        <taxon>Actinopterygii</taxon>
        <taxon>Neopterygii</taxon>
        <taxon>Teleostei</taxon>
        <taxon>Anguilliformes</taxon>
        <taxon>Anguillidae</taxon>
        <taxon>Anguilla</taxon>
    </lineage>
</organism>